<dbReference type="SUPFAM" id="SSF54236">
    <property type="entry name" value="Ubiquitin-like"/>
    <property type="match status" value="1"/>
</dbReference>
<dbReference type="AlphaFoldDB" id="A0A507E7I3"/>
<name>A0A507E7I3_9FUNG</name>
<dbReference type="Gene3D" id="3.10.20.90">
    <property type="entry name" value="Phosphatidylinositol 3-kinase Catalytic Subunit, Chain A, domain 1"/>
    <property type="match status" value="1"/>
</dbReference>
<evidence type="ECO:0000259" key="7">
    <source>
        <dbReference type="PROSITE" id="PS50053"/>
    </source>
</evidence>
<evidence type="ECO:0000313" key="9">
    <source>
        <dbReference type="Proteomes" id="UP000318582"/>
    </source>
</evidence>
<feature type="compositionally biased region" description="Pro residues" evidence="5">
    <location>
        <begin position="364"/>
        <end position="373"/>
    </location>
</feature>
<dbReference type="Pfam" id="PF00240">
    <property type="entry name" value="ubiquitin"/>
    <property type="match status" value="1"/>
</dbReference>
<evidence type="ECO:0000256" key="3">
    <source>
        <dbReference type="ARBA" id="ARBA00022989"/>
    </source>
</evidence>
<proteinExistence type="predicted"/>
<keyword evidence="2 6" id="KW-0812">Transmembrane</keyword>
<evidence type="ECO:0000256" key="5">
    <source>
        <dbReference type="SAM" id="MobiDB-lite"/>
    </source>
</evidence>
<feature type="domain" description="Ubiquitin-like" evidence="7">
    <location>
        <begin position="64"/>
        <end position="125"/>
    </location>
</feature>
<evidence type="ECO:0000256" key="1">
    <source>
        <dbReference type="ARBA" id="ARBA00004370"/>
    </source>
</evidence>
<dbReference type="InterPro" id="IPR039751">
    <property type="entry name" value="HERPUD1/2"/>
</dbReference>
<dbReference type="GO" id="GO:0016020">
    <property type="term" value="C:membrane"/>
    <property type="evidence" value="ECO:0007669"/>
    <property type="project" value="UniProtKB-SubCell"/>
</dbReference>
<dbReference type="PANTHER" id="PTHR12943:SF27">
    <property type="entry name" value="HOMOCYSTEINE-INDUCED ENDOPLASMIC RETICULUM PROTEIN, ISOFORM A"/>
    <property type="match status" value="1"/>
</dbReference>
<dbReference type="STRING" id="109895.A0A507E7I3"/>
<sequence length="395" mass="41736">MADFTRSAPATVAAPMPPPSPTPQRSFSPHEPGAFPTRNPHAAALNGAAIEKEFVPAAASARTTKVSIRCPTYPSETFSVTVSIDATIVQLKQAVTEVVPGRPAVNDMRLIHAGKLLTDALSVREHLKPDLASPPIVHLVVKGTQGPAVSSPVSPPPAHAADPPSGTTPSTNELRQRHVFEPAAPANEPAQVVHQSAVQRYGQPIFQYPPQYQVVMINGLPYAMQVPAMHPAYPHQAHVVPDQPQFVAAPANATPVPADVAAPDVPVPAAPVAAAAAAALPAQVDNEFGDAQRDVPQNPFWLLLKLTFLVYIFSSNWSLTKIVIMNLITLVIFVVQTRRRAMPPGNNANDATPSATTPTESTPAAPPSPPQSPSVPHLAYMFFASLVPDGHQDAA</sequence>
<organism evidence="8 9">
    <name type="scientific">Powellomyces hirtus</name>
    <dbReference type="NCBI Taxonomy" id="109895"/>
    <lineage>
        <taxon>Eukaryota</taxon>
        <taxon>Fungi</taxon>
        <taxon>Fungi incertae sedis</taxon>
        <taxon>Chytridiomycota</taxon>
        <taxon>Chytridiomycota incertae sedis</taxon>
        <taxon>Chytridiomycetes</taxon>
        <taxon>Spizellomycetales</taxon>
        <taxon>Powellomycetaceae</taxon>
        <taxon>Powellomyces</taxon>
    </lineage>
</organism>
<dbReference type="Proteomes" id="UP000318582">
    <property type="component" value="Unassembled WGS sequence"/>
</dbReference>
<reference evidence="8 9" key="1">
    <citation type="journal article" date="2019" name="Sci. Rep.">
        <title>Comparative genomics of chytrid fungi reveal insights into the obligate biotrophic and pathogenic lifestyle of Synchytrium endobioticum.</title>
        <authorList>
            <person name="van de Vossenberg B.T.L.H."/>
            <person name="Warris S."/>
            <person name="Nguyen H.D.T."/>
            <person name="van Gent-Pelzer M.P.E."/>
            <person name="Joly D.L."/>
            <person name="van de Geest H.C."/>
            <person name="Bonants P.J.M."/>
            <person name="Smith D.S."/>
            <person name="Levesque C.A."/>
            <person name="van der Lee T.A.J."/>
        </authorList>
    </citation>
    <scope>NUCLEOTIDE SEQUENCE [LARGE SCALE GENOMIC DNA]</scope>
    <source>
        <strain evidence="8 9">CBS 809.83</strain>
    </source>
</reference>
<accession>A0A507E7I3</accession>
<evidence type="ECO:0000256" key="2">
    <source>
        <dbReference type="ARBA" id="ARBA00022692"/>
    </source>
</evidence>
<keyword evidence="9" id="KW-1185">Reference proteome</keyword>
<dbReference type="PROSITE" id="PS50053">
    <property type="entry name" value="UBIQUITIN_2"/>
    <property type="match status" value="1"/>
</dbReference>
<evidence type="ECO:0000256" key="4">
    <source>
        <dbReference type="ARBA" id="ARBA00023136"/>
    </source>
</evidence>
<dbReference type="EMBL" id="QEAQ01000029">
    <property type="protein sequence ID" value="TPX59060.1"/>
    <property type="molecule type" value="Genomic_DNA"/>
</dbReference>
<feature type="compositionally biased region" description="Low complexity" evidence="5">
    <location>
        <begin position="351"/>
        <end position="363"/>
    </location>
</feature>
<feature type="region of interest" description="Disordered" evidence="5">
    <location>
        <begin position="343"/>
        <end position="373"/>
    </location>
</feature>
<comment type="caution">
    <text evidence="8">The sequence shown here is derived from an EMBL/GenBank/DDBJ whole genome shotgun (WGS) entry which is preliminary data.</text>
</comment>
<comment type="subcellular location">
    <subcellularLocation>
        <location evidence="1">Membrane</location>
    </subcellularLocation>
</comment>
<dbReference type="GO" id="GO:0030968">
    <property type="term" value="P:endoplasmic reticulum unfolded protein response"/>
    <property type="evidence" value="ECO:0007669"/>
    <property type="project" value="TreeGrafter"/>
</dbReference>
<protein>
    <recommendedName>
        <fullName evidence="7">Ubiquitin-like domain-containing protein</fullName>
    </recommendedName>
</protein>
<dbReference type="InterPro" id="IPR000626">
    <property type="entry name" value="Ubiquitin-like_dom"/>
</dbReference>
<dbReference type="PANTHER" id="PTHR12943">
    <property type="entry name" value="HOMOCYSTEINE-RESPONSIVE ENDOPLASMIC RETICULUM-RESIDENT UNIQUITIN-LIKE DOMAIN HERPUD PROTEIN FAMILY MEMBER"/>
    <property type="match status" value="1"/>
</dbReference>
<feature type="region of interest" description="Disordered" evidence="5">
    <location>
        <begin position="145"/>
        <end position="172"/>
    </location>
</feature>
<evidence type="ECO:0000313" key="8">
    <source>
        <dbReference type="EMBL" id="TPX59060.1"/>
    </source>
</evidence>
<feature type="transmembrane region" description="Helical" evidence="6">
    <location>
        <begin position="308"/>
        <end position="335"/>
    </location>
</feature>
<feature type="region of interest" description="Disordered" evidence="5">
    <location>
        <begin position="1"/>
        <end position="39"/>
    </location>
</feature>
<gene>
    <name evidence="8" type="ORF">PhCBS80983_g02709</name>
</gene>
<evidence type="ECO:0000256" key="6">
    <source>
        <dbReference type="SAM" id="Phobius"/>
    </source>
</evidence>
<keyword evidence="4 6" id="KW-0472">Membrane</keyword>
<keyword evidence="3 6" id="KW-1133">Transmembrane helix</keyword>
<dbReference type="InterPro" id="IPR029071">
    <property type="entry name" value="Ubiquitin-like_domsf"/>
</dbReference>